<evidence type="ECO:0000259" key="2">
    <source>
        <dbReference type="Pfam" id="PF22725"/>
    </source>
</evidence>
<protein>
    <submittedName>
        <fullName evidence="3">Gfo/Idh/MocA family oxidoreductase</fullName>
    </submittedName>
</protein>
<dbReference type="PANTHER" id="PTHR43377:SF6">
    <property type="entry name" value="GFO_IDH_MOCA-LIKE OXIDOREDUCTASE N-TERMINAL DOMAIN-CONTAINING PROTEIN"/>
    <property type="match status" value="1"/>
</dbReference>
<dbReference type="SUPFAM" id="SSF55347">
    <property type="entry name" value="Glyceraldehyde-3-phosphate dehydrogenase-like, C-terminal domain"/>
    <property type="match status" value="1"/>
</dbReference>
<sequence length="339" mass="36916">MISVGIVGYGYWGPNLARAVAESGVARVEMIADRSADALGRAALRHPGARLSQEIDELVNDPAVDAVFIATPVQTHYPIARAALLAGKHVLVEKPMTTEPAQAEELIEIAARRRLLLMVDHTFVYTPAVQAIKRMIRSDELGEVFYYDSTRVNLGLFQSDVNVIWDLAVHDFAILDFLLEQSPVSISACAAGFLSGRPENMAHLTIHYDGGAFAHLNVNWLAPVKIRQTLIGGSRKMVVYDDMQTSEKLRVYDRGATNGLGAYEHMVSYRLGDMYAPALSSKEALVTEVEEFVRCIVEGATPVTGGGAGLRIVKMLTAASRSSQLRGHPVDLNDLKVAS</sequence>
<gene>
    <name evidence="3" type="ORF">PVT71_23130</name>
</gene>
<proteinExistence type="predicted"/>
<dbReference type="InterPro" id="IPR000683">
    <property type="entry name" value="Gfo/Idh/MocA-like_OxRdtase_N"/>
</dbReference>
<dbReference type="PANTHER" id="PTHR43377">
    <property type="entry name" value="BILIVERDIN REDUCTASE A"/>
    <property type="match status" value="1"/>
</dbReference>
<dbReference type="Gene3D" id="3.30.360.10">
    <property type="entry name" value="Dihydrodipicolinate Reductase, domain 2"/>
    <property type="match status" value="1"/>
</dbReference>
<geneLocation type="plasmid" evidence="3">
    <name>unnamed1</name>
</geneLocation>
<dbReference type="SUPFAM" id="SSF51735">
    <property type="entry name" value="NAD(P)-binding Rossmann-fold domains"/>
    <property type="match status" value="1"/>
</dbReference>
<accession>A0AAU8APY3</accession>
<dbReference type="RefSeq" id="WP_353475876.1">
    <property type="nucleotide sequence ID" value="NZ_CP123386.1"/>
</dbReference>
<dbReference type="Pfam" id="PF01408">
    <property type="entry name" value="GFO_IDH_MocA"/>
    <property type="match status" value="1"/>
</dbReference>
<evidence type="ECO:0000313" key="3">
    <source>
        <dbReference type="EMBL" id="XCC96985.1"/>
    </source>
</evidence>
<dbReference type="InterPro" id="IPR036291">
    <property type="entry name" value="NAD(P)-bd_dom_sf"/>
</dbReference>
<dbReference type="Gene3D" id="3.40.50.720">
    <property type="entry name" value="NAD(P)-binding Rossmann-like Domain"/>
    <property type="match status" value="1"/>
</dbReference>
<dbReference type="EMBL" id="CP123386">
    <property type="protein sequence ID" value="XCC96985.1"/>
    <property type="molecule type" value="Genomic_DNA"/>
</dbReference>
<dbReference type="AlphaFoldDB" id="A0AAU8APY3"/>
<organism evidence="3">
    <name type="scientific">Alloyangia sp. H15</name>
    <dbReference type="NCBI Taxonomy" id="3029062"/>
    <lineage>
        <taxon>Bacteria</taxon>
        <taxon>Pseudomonadati</taxon>
        <taxon>Pseudomonadota</taxon>
        <taxon>Alphaproteobacteria</taxon>
        <taxon>Rhodobacterales</taxon>
        <taxon>Roseobacteraceae</taxon>
        <taxon>Alloyangia</taxon>
    </lineage>
</organism>
<dbReference type="InterPro" id="IPR055170">
    <property type="entry name" value="GFO_IDH_MocA-like_dom"/>
</dbReference>
<dbReference type="InterPro" id="IPR051450">
    <property type="entry name" value="Gfo/Idh/MocA_Oxidoreductases"/>
</dbReference>
<evidence type="ECO:0000259" key="1">
    <source>
        <dbReference type="Pfam" id="PF01408"/>
    </source>
</evidence>
<dbReference type="Pfam" id="PF22725">
    <property type="entry name" value="GFO_IDH_MocA_C3"/>
    <property type="match status" value="1"/>
</dbReference>
<feature type="domain" description="GFO/IDH/MocA-like oxidoreductase" evidence="2">
    <location>
        <begin position="129"/>
        <end position="235"/>
    </location>
</feature>
<dbReference type="GO" id="GO:0000166">
    <property type="term" value="F:nucleotide binding"/>
    <property type="evidence" value="ECO:0007669"/>
    <property type="project" value="InterPro"/>
</dbReference>
<name>A0AAU8APY3_9RHOB</name>
<feature type="domain" description="Gfo/Idh/MocA-like oxidoreductase N-terminal" evidence="1">
    <location>
        <begin position="2"/>
        <end position="121"/>
    </location>
</feature>
<keyword evidence="3" id="KW-0614">Plasmid</keyword>
<reference evidence="3" key="1">
    <citation type="submission" date="2023-02" db="EMBL/GenBank/DDBJ databases">
        <title>Description and genomic characterization of Salipiger bruguierae sp. nov., isolated from the sediment of mangrove plant Bruguiera sexangula.</title>
        <authorList>
            <person name="Long M."/>
        </authorList>
    </citation>
    <scope>NUCLEOTIDE SEQUENCE</scope>
    <source>
        <strain evidence="3">H15</strain>
        <plasmid evidence="3">unnamed1</plasmid>
    </source>
</reference>